<feature type="compositionally biased region" description="Low complexity" evidence="6">
    <location>
        <begin position="661"/>
        <end position="671"/>
    </location>
</feature>
<evidence type="ECO:0000256" key="4">
    <source>
        <dbReference type="ARBA" id="ARBA00022833"/>
    </source>
</evidence>
<evidence type="ECO:0000259" key="7">
    <source>
        <dbReference type="PROSITE" id="PS50157"/>
    </source>
</evidence>
<feature type="region of interest" description="Disordered" evidence="6">
    <location>
        <begin position="661"/>
        <end position="773"/>
    </location>
</feature>
<dbReference type="PANTHER" id="PTHR19818">
    <property type="entry name" value="ZINC FINGER PROTEIN ZIC AND GLI"/>
    <property type="match status" value="1"/>
</dbReference>
<feature type="compositionally biased region" description="Polar residues" evidence="6">
    <location>
        <begin position="755"/>
        <end position="767"/>
    </location>
</feature>
<feature type="compositionally biased region" description="Polar residues" evidence="6">
    <location>
        <begin position="304"/>
        <end position="314"/>
    </location>
</feature>
<comment type="caution">
    <text evidence="8">The sequence shown here is derived from an EMBL/GenBank/DDBJ whole genome shotgun (WGS) entry which is preliminary data.</text>
</comment>
<feature type="compositionally biased region" description="Low complexity" evidence="6">
    <location>
        <begin position="612"/>
        <end position="622"/>
    </location>
</feature>
<evidence type="ECO:0000256" key="3">
    <source>
        <dbReference type="ARBA" id="ARBA00022771"/>
    </source>
</evidence>
<dbReference type="PANTHER" id="PTHR19818:SF144">
    <property type="entry name" value="METALLOTHIONEIN EXPRESSION ACTIVATOR-RELATED"/>
    <property type="match status" value="1"/>
</dbReference>
<name>A0A5M8PJG2_9LECA</name>
<feature type="region of interest" description="Disordered" evidence="6">
    <location>
        <begin position="577"/>
        <end position="641"/>
    </location>
</feature>
<feature type="compositionally biased region" description="Polar residues" evidence="6">
    <location>
        <begin position="246"/>
        <end position="261"/>
    </location>
</feature>
<dbReference type="SMART" id="SM00355">
    <property type="entry name" value="ZnF_C2H2"/>
    <property type="match status" value="2"/>
</dbReference>
<evidence type="ECO:0000256" key="1">
    <source>
        <dbReference type="ARBA" id="ARBA00022723"/>
    </source>
</evidence>
<feature type="region of interest" description="Disordered" evidence="6">
    <location>
        <begin position="141"/>
        <end position="160"/>
    </location>
</feature>
<feature type="region of interest" description="Disordered" evidence="6">
    <location>
        <begin position="226"/>
        <end position="314"/>
    </location>
</feature>
<proteinExistence type="predicted"/>
<feature type="compositionally biased region" description="Polar residues" evidence="6">
    <location>
        <begin position="99"/>
        <end position="108"/>
    </location>
</feature>
<dbReference type="EMBL" id="VXIT01000012">
    <property type="protein sequence ID" value="KAA6408986.1"/>
    <property type="molecule type" value="Genomic_DNA"/>
</dbReference>
<gene>
    <name evidence="8" type="ORF">FRX48_07330</name>
</gene>
<dbReference type="GO" id="GO:0005634">
    <property type="term" value="C:nucleus"/>
    <property type="evidence" value="ECO:0007669"/>
    <property type="project" value="UniProtKB-ARBA"/>
</dbReference>
<dbReference type="AlphaFoldDB" id="A0A5M8PJG2"/>
<feature type="domain" description="C2H2-type" evidence="7">
    <location>
        <begin position="515"/>
        <end position="542"/>
    </location>
</feature>
<feature type="compositionally biased region" description="Polar residues" evidence="6">
    <location>
        <begin position="227"/>
        <end position="238"/>
    </location>
</feature>
<keyword evidence="3 5" id="KW-0863">Zinc-finger</keyword>
<feature type="compositionally biased region" description="Basic residues" evidence="6">
    <location>
        <begin position="577"/>
        <end position="586"/>
    </location>
</feature>
<feature type="region of interest" description="Disordered" evidence="6">
    <location>
        <begin position="86"/>
        <end position="108"/>
    </location>
</feature>
<feature type="compositionally biased region" description="Basic and acidic residues" evidence="6">
    <location>
        <begin position="587"/>
        <end position="607"/>
    </location>
</feature>
<evidence type="ECO:0000256" key="2">
    <source>
        <dbReference type="ARBA" id="ARBA00022737"/>
    </source>
</evidence>
<dbReference type="Pfam" id="PF00096">
    <property type="entry name" value="zf-C2H2"/>
    <property type="match status" value="1"/>
</dbReference>
<reference evidence="8 9" key="1">
    <citation type="submission" date="2019-09" db="EMBL/GenBank/DDBJ databases">
        <title>The hologenome of the rock-dwelling lichen Lasallia pustulata.</title>
        <authorList>
            <person name="Greshake Tzovaras B."/>
            <person name="Segers F."/>
            <person name="Bicker A."/>
            <person name="Dal Grande F."/>
            <person name="Otte J."/>
            <person name="Hankeln T."/>
            <person name="Schmitt I."/>
            <person name="Ebersberger I."/>
        </authorList>
    </citation>
    <scope>NUCLEOTIDE SEQUENCE [LARGE SCALE GENOMIC DNA]</scope>
    <source>
        <strain evidence="8">A1-1</strain>
    </source>
</reference>
<feature type="compositionally biased region" description="Polar residues" evidence="6">
    <location>
        <begin position="672"/>
        <end position="682"/>
    </location>
</feature>
<feature type="compositionally biased region" description="Basic and acidic residues" evidence="6">
    <location>
        <begin position="292"/>
        <end position="301"/>
    </location>
</feature>
<dbReference type="InterPro" id="IPR013087">
    <property type="entry name" value="Znf_C2H2_type"/>
</dbReference>
<dbReference type="PROSITE" id="PS50157">
    <property type="entry name" value="ZINC_FINGER_C2H2_2"/>
    <property type="match status" value="2"/>
</dbReference>
<dbReference type="SUPFAM" id="SSF57667">
    <property type="entry name" value="beta-beta-alpha zinc fingers"/>
    <property type="match status" value="2"/>
</dbReference>
<evidence type="ECO:0000256" key="6">
    <source>
        <dbReference type="SAM" id="MobiDB-lite"/>
    </source>
</evidence>
<accession>A0A5M8PJG2</accession>
<dbReference type="Gene3D" id="3.30.160.60">
    <property type="entry name" value="Classic Zinc Finger"/>
    <property type="match status" value="3"/>
</dbReference>
<dbReference type="OrthoDB" id="8117402at2759"/>
<feature type="domain" description="C2H2-type" evidence="7">
    <location>
        <begin position="485"/>
        <end position="514"/>
    </location>
</feature>
<protein>
    <recommendedName>
        <fullName evidence="7">C2H2-type domain-containing protein</fullName>
    </recommendedName>
</protein>
<dbReference type="GO" id="GO:0000978">
    <property type="term" value="F:RNA polymerase II cis-regulatory region sequence-specific DNA binding"/>
    <property type="evidence" value="ECO:0007669"/>
    <property type="project" value="TreeGrafter"/>
</dbReference>
<organism evidence="8 9">
    <name type="scientific">Lasallia pustulata</name>
    <dbReference type="NCBI Taxonomy" id="136370"/>
    <lineage>
        <taxon>Eukaryota</taxon>
        <taxon>Fungi</taxon>
        <taxon>Dikarya</taxon>
        <taxon>Ascomycota</taxon>
        <taxon>Pezizomycotina</taxon>
        <taxon>Lecanoromycetes</taxon>
        <taxon>OSLEUM clade</taxon>
        <taxon>Umbilicariomycetidae</taxon>
        <taxon>Umbilicariales</taxon>
        <taxon>Umbilicariaceae</taxon>
        <taxon>Lasallia</taxon>
    </lineage>
</organism>
<dbReference type="GO" id="GO:0045944">
    <property type="term" value="P:positive regulation of transcription by RNA polymerase II"/>
    <property type="evidence" value="ECO:0007669"/>
    <property type="project" value="UniProtKB-ARBA"/>
</dbReference>
<dbReference type="FunFam" id="3.30.160.60:FF:000504">
    <property type="entry name" value="C2H2 transcription factor swi5"/>
    <property type="match status" value="1"/>
</dbReference>
<keyword evidence="4" id="KW-0862">Zinc</keyword>
<dbReference type="GO" id="GO:0000981">
    <property type="term" value="F:DNA-binding transcription factor activity, RNA polymerase II-specific"/>
    <property type="evidence" value="ECO:0007669"/>
    <property type="project" value="TreeGrafter"/>
</dbReference>
<dbReference type="Proteomes" id="UP000324767">
    <property type="component" value="Unassembled WGS sequence"/>
</dbReference>
<evidence type="ECO:0000256" key="5">
    <source>
        <dbReference type="PROSITE-ProRule" id="PRU00042"/>
    </source>
</evidence>
<dbReference type="GO" id="GO:0008270">
    <property type="term" value="F:zinc ion binding"/>
    <property type="evidence" value="ECO:0007669"/>
    <property type="project" value="UniProtKB-KW"/>
</dbReference>
<keyword evidence="2" id="KW-0677">Repeat</keyword>
<evidence type="ECO:0000313" key="8">
    <source>
        <dbReference type="EMBL" id="KAA6408986.1"/>
    </source>
</evidence>
<dbReference type="InterPro" id="IPR050329">
    <property type="entry name" value="GLI_C2H2-zinc-finger"/>
</dbReference>
<evidence type="ECO:0000313" key="9">
    <source>
        <dbReference type="Proteomes" id="UP000324767"/>
    </source>
</evidence>
<keyword evidence="1" id="KW-0479">Metal-binding</keyword>
<dbReference type="InterPro" id="IPR036236">
    <property type="entry name" value="Znf_C2H2_sf"/>
</dbReference>
<sequence length="834" mass="92230">MMTVSDHEGRSLDLRQFPISNSTCIFMLSNQTSNLHPRQHRRQNSTPTTFDAQKVPLLPASLQQQQHQHGSHRRGLSLDQQMHTQHLRQLSPQDDRQRSTNPGLPLTQQHNLREAQPQLLARPGPQLQQPPRIYIENEIFEPSRRPGEDGNQNFSTGPIPNERYIKQEIDFGNANLSEIFANSESHGLSALSSFNSVPSAGYLDGFGLGLNDFAGEVQYDRERKAVTTPSYDGNTHQKPMQHDSSEMQQRPYTPENQSTNVYFPITPATSPFARTSRPTRPPHSRTAHSSPTRRDRSETIKASRGSSMHRGSSCQGLFDEMRHYRSNNGMPSPPHTAPLLSSSWNMVTASGPSFMNTSTLAVNFPAQDNGYESSYQSSASRELSPAMSSFQSSPELPQMSMFHDIDTNMADCSVPLQPSTLPSSQGDMNLGSISSPVTASLMPRSQSFSDLHLDDPIDATIEDTGVTIDEIASFIKGPDLSDGKWTCLFPDCDKKFGRKENIKSHVQTHLGDRQFRCNHCRKCFVRQHDLKRHSKIHSGVKPYPCACGNSFARHDALTRHRQRGMCIGAFDGIMKKPVKRGRPSKKARPDTEERLEKAARTRERALEKAYASSGSGSSECSFPSPPATHTEPRVRGVSPFDNFQDLGPMSYGVSPDAFSYTPSSSPGYSTGNCVSPQQTQHLPTPKALSTSPSPRKRSIRSIPEEVREESVAAQGSPAKTNVSQMGTPPELDLSSSSPAASKFFDFDGSSEPAEGTSQESDPGQSGDNFDGFAMMDMNPSVDQMFFDPFVEANAMTSLERDPTLLLDKFDDAFGPGDHWPEEYTQCADSLFDDA</sequence>
<feature type="compositionally biased region" description="Polar residues" evidence="6">
    <location>
        <begin position="717"/>
        <end position="726"/>
    </location>
</feature>
<dbReference type="PROSITE" id="PS00028">
    <property type="entry name" value="ZINC_FINGER_C2H2_1"/>
    <property type="match status" value="2"/>
</dbReference>